<evidence type="ECO:0000256" key="1">
    <source>
        <dbReference type="ARBA" id="ARBA00022801"/>
    </source>
</evidence>
<dbReference type="InterPro" id="IPR029021">
    <property type="entry name" value="Prot-tyrosine_phosphatase-like"/>
</dbReference>
<gene>
    <name evidence="3" type="ORF">E8M01_21915</name>
</gene>
<reference evidence="3 4" key="1">
    <citation type="submission" date="2019-04" db="EMBL/GenBank/DDBJ databases">
        <title>Phreatobacter aquaticus sp. nov.</title>
        <authorList>
            <person name="Choi A."/>
        </authorList>
    </citation>
    <scope>NUCLEOTIDE SEQUENCE [LARGE SCALE GENOMIC DNA]</scope>
    <source>
        <strain evidence="3 4">KCTC 52518</strain>
    </source>
</reference>
<sequence length="161" mass="17024">MIPVALPVDAPWAIALTYCPGRDGDLDGDVAAIVAWRATIVLSLVEDREFPDAPGLDERLSRQGIRWLRYPVADYGTPQDLPAWRAMADELRAALDLGGRLVIHCRAGLGRSGMIAARLLVERGLPAAAAIAIVRGARPGAIETAGQEAWIADPAAVGGQP</sequence>
<accession>A0A4D7AYU5</accession>
<evidence type="ECO:0000313" key="3">
    <source>
        <dbReference type="EMBL" id="QCI66654.1"/>
    </source>
</evidence>
<dbReference type="InterPro" id="IPR016130">
    <property type="entry name" value="Tyr_Pase_AS"/>
</dbReference>
<dbReference type="FunFam" id="3.90.190.10:FF:000157">
    <property type="entry name" value="Protein-tyrosine phosphatase"/>
    <property type="match status" value="1"/>
</dbReference>
<dbReference type="InterPro" id="IPR000387">
    <property type="entry name" value="Tyr_Pase_dom"/>
</dbReference>
<keyword evidence="1" id="KW-0378">Hydrolase</keyword>
<dbReference type="SUPFAM" id="SSF52799">
    <property type="entry name" value="(Phosphotyrosine protein) phosphatases II"/>
    <property type="match status" value="1"/>
</dbReference>
<dbReference type="AlphaFoldDB" id="A0A4D7AYU5"/>
<dbReference type="OrthoDB" id="9806482at2"/>
<dbReference type="Proteomes" id="UP000298781">
    <property type="component" value="Chromosome"/>
</dbReference>
<dbReference type="KEGG" id="pstg:E8M01_21915"/>
<dbReference type="PROSITE" id="PS50056">
    <property type="entry name" value="TYR_PHOSPHATASE_2"/>
    <property type="match status" value="1"/>
</dbReference>
<feature type="domain" description="Tyrosine specific protein phosphatases" evidence="2">
    <location>
        <begin position="85"/>
        <end position="149"/>
    </location>
</feature>
<dbReference type="EMBL" id="CP039690">
    <property type="protein sequence ID" value="QCI66654.1"/>
    <property type="molecule type" value="Genomic_DNA"/>
</dbReference>
<dbReference type="Gene3D" id="3.90.190.10">
    <property type="entry name" value="Protein tyrosine phosphatase superfamily"/>
    <property type="match status" value="1"/>
</dbReference>
<name>A0A4D7AYU5_9HYPH</name>
<evidence type="ECO:0000259" key="2">
    <source>
        <dbReference type="PROSITE" id="PS50056"/>
    </source>
</evidence>
<dbReference type="PROSITE" id="PS00383">
    <property type="entry name" value="TYR_PHOSPHATASE_1"/>
    <property type="match status" value="1"/>
</dbReference>
<dbReference type="RefSeq" id="WP_136962095.1">
    <property type="nucleotide sequence ID" value="NZ_CP039690.1"/>
</dbReference>
<organism evidence="3 4">
    <name type="scientific">Phreatobacter stygius</name>
    <dbReference type="NCBI Taxonomy" id="1940610"/>
    <lineage>
        <taxon>Bacteria</taxon>
        <taxon>Pseudomonadati</taxon>
        <taxon>Pseudomonadota</taxon>
        <taxon>Alphaproteobacteria</taxon>
        <taxon>Hyphomicrobiales</taxon>
        <taxon>Phreatobacteraceae</taxon>
        <taxon>Phreatobacter</taxon>
    </lineage>
</organism>
<protein>
    <submittedName>
        <fullName evidence="3">Protein phosphatase</fullName>
    </submittedName>
</protein>
<proteinExistence type="predicted"/>
<dbReference type="InterPro" id="IPR050561">
    <property type="entry name" value="PTP"/>
</dbReference>
<evidence type="ECO:0000313" key="4">
    <source>
        <dbReference type="Proteomes" id="UP000298781"/>
    </source>
</evidence>
<dbReference type="PANTHER" id="PTHR23339">
    <property type="entry name" value="TYROSINE SPECIFIC PROTEIN PHOSPHATASE AND DUAL SPECIFICITY PROTEIN PHOSPHATASE"/>
    <property type="match status" value="1"/>
</dbReference>
<dbReference type="GO" id="GO:0016791">
    <property type="term" value="F:phosphatase activity"/>
    <property type="evidence" value="ECO:0007669"/>
    <property type="project" value="UniProtKB-ARBA"/>
</dbReference>
<dbReference type="InterPro" id="IPR057023">
    <property type="entry name" value="PTP-SAK"/>
</dbReference>
<keyword evidence="4" id="KW-1185">Reference proteome</keyword>
<dbReference type="Pfam" id="PF22784">
    <property type="entry name" value="PTP-SAK"/>
    <property type="match status" value="1"/>
</dbReference>